<evidence type="ECO:0000259" key="3">
    <source>
        <dbReference type="PROSITE" id="PS50102"/>
    </source>
</evidence>
<dbReference type="InterPro" id="IPR051186">
    <property type="entry name" value="RRM_HNRPC/RALY_subfam"/>
</dbReference>
<proteinExistence type="predicted"/>
<feature type="domain" description="RRM" evidence="3">
    <location>
        <begin position="20"/>
        <end position="121"/>
    </location>
</feature>
<dbReference type="Proteomes" id="UP001219518">
    <property type="component" value="Unassembled WGS sequence"/>
</dbReference>
<keyword evidence="4" id="KW-0687">Ribonucleoprotein</keyword>
<keyword evidence="1 2" id="KW-0694">RNA-binding</keyword>
<evidence type="ECO:0000256" key="2">
    <source>
        <dbReference type="PROSITE-ProRule" id="PRU00176"/>
    </source>
</evidence>
<sequence length="179" mass="20190">MKLCRVGNQTNSPDPIAVNSRVFVGNLNTFQCSKAELERMFQRYGRIAGVAVLLDSVRYTLYTLPRNTGKTNVQFLNTMGPQVGNRLQKHPKMPLLGLESILMVAMGHKEGDRTRVHRAHPILANEKAVKCLIIYKKRLYRVLVAWSGAFQVQRGAKLFLNHGLTKRQRSSSPRSSRSA</sequence>
<evidence type="ECO:0000313" key="5">
    <source>
        <dbReference type="Proteomes" id="UP001219518"/>
    </source>
</evidence>
<protein>
    <submittedName>
        <fullName evidence="4">Heterogeneous nuclear ribonucleoprotein C-like 2</fullName>
    </submittedName>
</protein>
<organism evidence="4 5">
    <name type="scientific">Frankliniella fusca</name>
    <dbReference type="NCBI Taxonomy" id="407009"/>
    <lineage>
        <taxon>Eukaryota</taxon>
        <taxon>Metazoa</taxon>
        <taxon>Ecdysozoa</taxon>
        <taxon>Arthropoda</taxon>
        <taxon>Hexapoda</taxon>
        <taxon>Insecta</taxon>
        <taxon>Pterygota</taxon>
        <taxon>Neoptera</taxon>
        <taxon>Paraneoptera</taxon>
        <taxon>Thysanoptera</taxon>
        <taxon>Terebrantia</taxon>
        <taxon>Thripoidea</taxon>
        <taxon>Thripidae</taxon>
        <taxon>Frankliniella</taxon>
    </lineage>
</organism>
<dbReference type="PANTHER" id="PTHR13968:SF26">
    <property type="entry name" value="RRM DOMAIN-CONTAINING PROTEIN"/>
    <property type="match status" value="1"/>
</dbReference>
<dbReference type="InterPro" id="IPR035979">
    <property type="entry name" value="RBD_domain_sf"/>
</dbReference>
<dbReference type="PROSITE" id="PS50102">
    <property type="entry name" value="RRM"/>
    <property type="match status" value="1"/>
</dbReference>
<dbReference type="Gene3D" id="3.30.70.330">
    <property type="match status" value="1"/>
</dbReference>
<dbReference type="InterPro" id="IPR012677">
    <property type="entry name" value="Nucleotide-bd_a/b_plait_sf"/>
</dbReference>
<dbReference type="SUPFAM" id="SSF54928">
    <property type="entry name" value="RNA-binding domain, RBD"/>
    <property type="match status" value="1"/>
</dbReference>
<reference evidence="4" key="2">
    <citation type="journal article" date="2023" name="BMC Genomics">
        <title>Pest status, molecular evolution, and epigenetic factors derived from the genome assembly of Frankliniella fusca, a thysanopteran phytovirus vector.</title>
        <authorList>
            <person name="Catto M.A."/>
            <person name="Labadie P.E."/>
            <person name="Jacobson A.L."/>
            <person name="Kennedy G.G."/>
            <person name="Srinivasan R."/>
            <person name="Hunt B.G."/>
        </authorList>
    </citation>
    <scope>NUCLEOTIDE SEQUENCE</scope>
    <source>
        <strain evidence="4">PL_HMW_Pooled</strain>
    </source>
</reference>
<dbReference type="GO" id="GO:0005634">
    <property type="term" value="C:nucleus"/>
    <property type="evidence" value="ECO:0007669"/>
    <property type="project" value="TreeGrafter"/>
</dbReference>
<keyword evidence="5" id="KW-1185">Reference proteome</keyword>
<dbReference type="PANTHER" id="PTHR13968">
    <property type="entry name" value="HETEROGENEOUS NUCLEAR RIBONUCLEOPROTEIN"/>
    <property type="match status" value="1"/>
</dbReference>
<comment type="caution">
    <text evidence="4">The sequence shown here is derived from an EMBL/GenBank/DDBJ whole genome shotgun (WGS) entry which is preliminary data.</text>
</comment>
<dbReference type="EMBL" id="JAHWGI010001434">
    <property type="protein sequence ID" value="KAK3932215.1"/>
    <property type="molecule type" value="Genomic_DNA"/>
</dbReference>
<name>A0AAE1I3C2_9NEOP</name>
<dbReference type="InterPro" id="IPR000504">
    <property type="entry name" value="RRM_dom"/>
</dbReference>
<gene>
    <name evidence="4" type="ORF">KUF71_011543</name>
</gene>
<dbReference type="GO" id="GO:1990904">
    <property type="term" value="C:ribonucleoprotein complex"/>
    <property type="evidence" value="ECO:0007669"/>
    <property type="project" value="UniProtKB-KW"/>
</dbReference>
<reference evidence="4" key="1">
    <citation type="submission" date="2021-07" db="EMBL/GenBank/DDBJ databases">
        <authorList>
            <person name="Catto M.A."/>
            <person name="Jacobson A."/>
            <person name="Kennedy G."/>
            <person name="Labadie P."/>
            <person name="Hunt B.G."/>
            <person name="Srinivasan R."/>
        </authorList>
    </citation>
    <scope>NUCLEOTIDE SEQUENCE</scope>
    <source>
        <strain evidence="4">PL_HMW_Pooled</strain>
        <tissue evidence="4">Head</tissue>
    </source>
</reference>
<evidence type="ECO:0000313" key="4">
    <source>
        <dbReference type="EMBL" id="KAK3932215.1"/>
    </source>
</evidence>
<dbReference type="GO" id="GO:0003723">
    <property type="term" value="F:RNA binding"/>
    <property type="evidence" value="ECO:0007669"/>
    <property type="project" value="UniProtKB-UniRule"/>
</dbReference>
<accession>A0AAE1I3C2</accession>
<evidence type="ECO:0000256" key="1">
    <source>
        <dbReference type="ARBA" id="ARBA00022884"/>
    </source>
</evidence>
<dbReference type="AlphaFoldDB" id="A0AAE1I3C2"/>